<dbReference type="AlphaFoldDB" id="A0A1H0VHA3"/>
<dbReference type="InterPro" id="IPR006638">
    <property type="entry name" value="Elp3/MiaA/NifB-like_rSAM"/>
</dbReference>
<keyword evidence="2" id="KW-0004">4Fe-4S</keyword>
<name>A0A1H0VHA3_SELRU</name>
<organism evidence="8 9">
    <name type="scientific">Selenomonas ruminantium</name>
    <dbReference type="NCBI Taxonomy" id="971"/>
    <lineage>
        <taxon>Bacteria</taxon>
        <taxon>Bacillati</taxon>
        <taxon>Bacillota</taxon>
        <taxon>Negativicutes</taxon>
        <taxon>Selenomonadales</taxon>
        <taxon>Selenomonadaceae</taxon>
        <taxon>Selenomonas</taxon>
    </lineage>
</organism>
<dbReference type="PIRSF" id="PIRSF037420">
    <property type="entry name" value="PQQ_syn_pqqE"/>
    <property type="match status" value="1"/>
</dbReference>
<evidence type="ECO:0000256" key="4">
    <source>
        <dbReference type="ARBA" id="ARBA00022723"/>
    </source>
</evidence>
<evidence type="ECO:0000256" key="3">
    <source>
        <dbReference type="ARBA" id="ARBA00022691"/>
    </source>
</evidence>
<evidence type="ECO:0000259" key="7">
    <source>
        <dbReference type="PROSITE" id="PS51918"/>
    </source>
</evidence>
<evidence type="ECO:0000313" key="8">
    <source>
        <dbReference type="EMBL" id="SDP77466.1"/>
    </source>
</evidence>
<keyword evidence="3" id="KW-0949">S-adenosyl-L-methionine</keyword>
<dbReference type="RefSeq" id="WP_074573601.1">
    <property type="nucleotide sequence ID" value="NZ_FNJQ01000054.1"/>
</dbReference>
<evidence type="ECO:0000256" key="5">
    <source>
        <dbReference type="ARBA" id="ARBA00023004"/>
    </source>
</evidence>
<dbReference type="CDD" id="cd01335">
    <property type="entry name" value="Radical_SAM"/>
    <property type="match status" value="1"/>
</dbReference>
<evidence type="ECO:0000256" key="2">
    <source>
        <dbReference type="ARBA" id="ARBA00022485"/>
    </source>
</evidence>
<comment type="cofactor">
    <cofactor evidence="1">
        <name>[4Fe-4S] cluster</name>
        <dbReference type="ChEBI" id="CHEBI:49883"/>
    </cofactor>
</comment>
<protein>
    <submittedName>
        <fullName evidence="8">Radical SAM/SPASM domain protein, ACGX system</fullName>
    </submittedName>
</protein>
<dbReference type="SMART" id="SM00729">
    <property type="entry name" value="Elp3"/>
    <property type="match status" value="1"/>
</dbReference>
<dbReference type="InterPro" id="IPR058240">
    <property type="entry name" value="rSAM_sf"/>
</dbReference>
<proteinExistence type="predicted"/>
<evidence type="ECO:0000313" key="9">
    <source>
        <dbReference type="Proteomes" id="UP000182412"/>
    </source>
</evidence>
<keyword evidence="5" id="KW-0408">Iron</keyword>
<dbReference type="SFLD" id="SFLDG01386">
    <property type="entry name" value="main_SPASM_domain-containing"/>
    <property type="match status" value="1"/>
</dbReference>
<dbReference type="GO" id="GO:0046872">
    <property type="term" value="F:metal ion binding"/>
    <property type="evidence" value="ECO:0007669"/>
    <property type="project" value="UniProtKB-KW"/>
</dbReference>
<reference evidence="8 9" key="1">
    <citation type="submission" date="2016-10" db="EMBL/GenBank/DDBJ databases">
        <authorList>
            <person name="de Groot N.N."/>
        </authorList>
    </citation>
    <scope>NUCLEOTIDE SEQUENCE [LARGE SCALE GENOMIC DNA]</scope>
    <source>
        <strain evidence="8 9">S137</strain>
    </source>
</reference>
<dbReference type="GO" id="GO:0051539">
    <property type="term" value="F:4 iron, 4 sulfur cluster binding"/>
    <property type="evidence" value="ECO:0007669"/>
    <property type="project" value="UniProtKB-KW"/>
</dbReference>
<dbReference type="Gene3D" id="3.20.20.70">
    <property type="entry name" value="Aldolase class I"/>
    <property type="match status" value="1"/>
</dbReference>
<dbReference type="InterPro" id="IPR050377">
    <property type="entry name" value="Radical_SAM_PqqE_MftC-like"/>
</dbReference>
<dbReference type="EMBL" id="FNJQ01000054">
    <property type="protein sequence ID" value="SDP77466.1"/>
    <property type="molecule type" value="Genomic_DNA"/>
</dbReference>
<dbReference type="InterPro" id="IPR007197">
    <property type="entry name" value="rSAM"/>
</dbReference>
<dbReference type="SFLD" id="SFLDS00029">
    <property type="entry name" value="Radical_SAM"/>
    <property type="match status" value="1"/>
</dbReference>
<dbReference type="PROSITE" id="PS51918">
    <property type="entry name" value="RADICAL_SAM"/>
    <property type="match status" value="1"/>
</dbReference>
<dbReference type="PANTHER" id="PTHR11228">
    <property type="entry name" value="RADICAL SAM DOMAIN PROTEIN"/>
    <property type="match status" value="1"/>
</dbReference>
<dbReference type="PANTHER" id="PTHR11228:SF7">
    <property type="entry name" value="PQQA PEPTIDE CYCLASE"/>
    <property type="match status" value="1"/>
</dbReference>
<accession>A0A1H0VHA3</accession>
<dbReference type="GO" id="GO:0003824">
    <property type="term" value="F:catalytic activity"/>
    <property type="evidence" value="ECO:0007669"/>
    <property type="project" value="InterPro"/>
</dbReference>
<dbReference type="SFLD" id="SFLDG01067">
    <property type="entry name" value="SPASM/twitch_domain_containing"/>
    <property type="match status" value="1"/>
</dbReference>
<keyword evidence="4" id="KW-0479">Metal-binding</keyword>
<dbReference type="InterPro" id="IPR017200">
    <property type="entry name" value="PqqE-like"/>
</dbReference>
<dbReference type="NCBIfam" id="TIGR04085">
    <property type="entry name" value="rSAM_more_4Fe4S"/>
    <property type="match status" value="1"/>
</dbReference>
<gene>
    <name evidence="8" type="ORF">SAMN05216366_15412</name>
</gene>
<dbReference type="OrthoDB" id="7021155at2"/>
<dbReference type="SUPFAM" id="SSF102114">
    <property type="entry name" value="Radical SAM enzymes"/>
    <property type="match status" value="1"/>
</dbReference>
<sequence>MKPYFSFQWHITDECDQRCKHCYIFAENTQKCPDRMSRDQMAAVLKNCLDFCETFGRQPYFYLTGGDPILHPDFWMLLAMFKEREIPFTIMGNPFHLTADVCRRMRDCGCVRYQMSIDGMEETHDWFRKPGSFKTTLENVAMLNAAGIRSIIMTTVSGKNIDEVPAIIDAVVAAGTKVYAFARYCPTSEEAGAKMAHPAPAPALGHPCPSKENSISPERYHKLLEDCDEIFRRYEAAGCETYFNRKDHLWTLFDYEKGRFQIPADAEPEMIYGGCNCGNGHLTILPTGEVYACCRVQNSRVGNVFTDRLAQLWTGRMEAYRDYDKFKKCTRCKLLAWCRGCPAVASSTNGGDFYAADPQCWAEQIEGLLAV</sequence>
<feature type="domain" description="Radical SAM core" evidence="7">
    <location>
        <begin position="1"/>
        <end position="233"/>
    </location>
</feature>
<dbReference type="Pfam" id="PF04055">
    <property type="entry name" value="Radical_SAM"/>
    <property type="match status" value="1"/>
</dbReference>
<dbReference type="InterPro" id="IPR023885">
    <property type="entry name" value="4Fe4S-binding_SPASM_dom"/>
</dbReference>
<keyword evidence="6" id="KW-0411">Iron-sulfur</keyword>
<evidence type="ECO:0000256" key="6">
    <source>
        <dbReference type="ARBA" id="ARBA00023014"/>
    </source>
</evidence>
<dbReference type="Proteomes" id="UP000182412">
    <property type="component" value="Unassembled WGS sequence"/>
</dbReference>
<dbReference type="Pfam" id="PF13186">
    <property type="entry name" value="SPASM"/>
    <property type="match status" value="1"/>
</dbReference>
<dbReference type="InterPro" id="IPR013785">
    <property type="entry name" value="Aldolase_TIM"/>
</dbReference>
<evidence type="ECO:0000256" key="1">
    <source>
        <dbReference type="ARBA" id="ARBA00001966"/>
    </source>
</evidence>